<evidence type="ECO:0000313" key="2">
    <source>
        <dbReference type="EMBL" id="TCP01293.1"/>
    </source>
</evidence>
<keyword evidence="1" id="KW-0472">Membrane</keyword>
<dbReference type="Proteomes" id="UP000295106">
    <property type="component" value="Unassembled WGS sequence"/>
</dbReference>
<feature type="transmembrane region" description="Helical" evidence="1">
    <location>
        <begin position="12"/>
        <end position="42"/>
    </location>
</feature>
<comment type="caution">
    <text evidence="2">The sequence shown here is derived from an EMBL/GenBank/DDBJ whole genome shotgun (WGS) entry which is preliminary data.</text>
</comment>
<accession>A0A4R2MPM0</accession>
<protein>
    <recommendedName>
        <fullName evidence="4">Transmembrane protein</fullName>
    </recommendedName>
</protein>
<dbReference type="EMBL" id="SLXD01000010">
    <property type="protein sequence ID" value="TCP01293.1"/>
    <property type="molecule type" value="Genomic_DNA"/>
</dbReference>
<evidence type="ECO:0000313" key="3">
    <source>
        <dbReference type="Proteomes" id="UP000295106"/>
    </source>
</evidence>
<sequence>MKRRIPTPVVFLAAVVVYVLGIELSSGALLLLGAALEVWCLVRVGRRGGRRR</sequence>
<dbReference type="AlphaFoldDB" id="A0A4R2MPM0"/>
<organism evidence="2 3">
    <name type="scientific">Rubrivivax gelatinosus</name>
    <name type="common">Rhodocyclus gelatinosus</name>
    <name type="synonym">Rhodopseudomonas gelatinosa</name>
    <dbReference type="NCBI Taxonomy" id="28068"/>
    <lineage>
        <taxon>Bacteria</taxon>
        <taxon>Pseudomonadati</taxon>
        <taxon>Pseudomonadota</taxon>
        <taxon>Betaproteobacteria</taxon>
        <taxon>Burkholderiales</taxon>
        <taxon>Sphaerotilaceae</taxon>
        <taxon>Rubrivivax</taxon>
    </lineage>
</organism>
<gene>
    <name evidence="2" type="ORF">EV684_110225</name>
</gene>
<name>A0A4R2MPM0_RUBGE</name>
<evidence type="ECO:0000256" key="1">
    <source>
        <dbReference type="SAM" id="Phobius"/>
    </source>
</evidence>
<dbReference type="RefSeq" id="WP_165908512.1">
    <property type="nucleotide sequence ID" value="NZ_CP181386.1"/>
</dbReference>
<keyword evidence="1" id="KW-1133">Transmembrane helix</keyword>
<proteinExistence type="predicted"/>
<dbReference type="GeneID" id="99686717"/>
<evidence type="ECO:0008006" key="4">
    <source>
        <dbReference type="Google" id="ProtNLM"/>
    </source>
</evidence>
<reference evidence="2 3" key="1">
    <citation type="submission" date="2019-03" db="EMBL/GenBank/DDBJ databases">
        <title>Genomic Encyclopedia of Type Strains, Phase IV (KMG-IV): sequencing the most valuable type-strain genomes for metagenomic binning, comparative biology and taxonomic classification.</title>
        <authorList>
            <person name="Goeker M."/>
        </authorList>
    </citation>
    <scope>NUCLEOTIDE SEQUENCE [LARGE SCALE GENOMIC DNA]</scope>
    <source>
        <strain evidence="2 3">DSM 1709</strain>
    </source>
</reference>
<keyword evidence="1" id="KW-0812">Transmembrane</keyword>